<dbReference type="GO" id="GO:0005634">
    <property type="term" value="C:nucleus"/>
    <property type="evidence" value="ECO:0007669"/>
    <property type="project" value="UniProtKB-SubCell"/>
</dbReference>
<protein>
    <recommendedName>
        <fullName evidence="1">Protein FAR1-RELATED SEQUENCE</fullName>
    </recommendedName>
</protein>
<dbReference type="EMBL" id="KQ484303">
    <property type="protein sequence ID" value="KYP35869.1"/>
    <property type="molecule type" value="Genomic_DNA"/>
</dbReference>
<proteinExistence type="inferred from homology"/>
<feature type="non-terminal residue" evidence="3">
    <location>
        <position position="1"/>
    </location>
</feature>
<keyword evidence="1" id="KW-0863">Zinc-finger</keyword>
<comment type="function">
    <text evidence="1">Putative transcription activator involved in regulating light control of development.</text>
</comment>
<reference evidence="3" key="1">
    <citation type="journal article" date="2012" name="Nat. Biotechnol.">
        <title>Draft genome sequence of pigeonpea (Cajanus cajan), an orphan legume crop of resource-poor farmers.</title>
        <authorList>
            <person name="Varshney R.K."/>
            <person name="Chen W."/>
            <person name="Li Y."/>
            <person name="Bharti A.K."/>
            <person name="Saxena R.K."/>
            <person name="Schlueter J.A."/>
            <person name="Donoghue M.T."/>
            <person name="Azam S."/>
            <person name="Fan G."/>
            <person name="Whaley A.M."/>
            <person name="Farmer A.D."/>
            <person name="Sheridan J."/>
            <person name="Iwata A."/>
            <person name="Tuteja R."/>
            <person name="Penmetsa R.V."/>
            <person name="Wu W."/>
            <person name="Upadhyaya H.D."/>
            <person name="Yang S.P."/>
            <person name="Shah T."/>
            <person name="Saxena K.B."/>
            <person name="Michael T."/>
            <person name="McCombie W.R."/>
            <person name="Yang B."/>
            <person name="Zhang G."/>
            <person name="Yang H."/>
            <person name="Wang J."/>
            <person name="Spillane C."/>
            <person name="Cook D.R."/>
            <person name="May G.D."/>
            <person name="Xu X."/>
            <person name="Jackson S.A."/>
        </authorList>
    </citation>
    <scope>NUCLEOTIDE SEQUENCE [LARGE SCALE GENOMIC DNA]</scope>
</reference>
<evidence type="ECO:0000259" key="2">
    <source>
        <dbReference type="Pfam" id="PF10551"/>
    </source>
</evidence>
<keyword evidence="4" id="KW-1185">Reference proteome</keyword>
<evidence type="ECO:0000313" key="4">
    <source>
        <dbReference type="Proteomes" id="UP000075243"/>
    </source>
</evidence>
<sequence>VDGTSRSDYQCFGDVVAFDSTYKKNKYNKPLIIFSRKNHHGKTVIFGASLISYETTNTKWVLEAFSEAMSLQQPKGVVTDGDGAMREAIRQVFSWHLQKNACENMKNCKFLGDFNKAMYGKFTPEKFETFRKEMVSRNQLEGNNWANAYLQDKFFVGIKTTSLCERVNNCIKTYVRRKNIMVEFLHNLEQSLRDYKYNELIADFNSFYTEPVLTTLLLKIEKQVAKLYTRHVFKLVKAEILDVGAMNVVERTENGNKVVFKVDKYFEQHCKHEVVYDKEEFCMLFESYGIPCGHIICSMQLDHITSFPTTLICKRWMKDVKSSIISSYEAGNDDSEMSNVARFTRYTKSISKSYHFIYTQGNSYPLPCPIASCLVTKMNQLIMLLQFPSTIQLLLESYLVSHY</sequence>
<keyword evidence="1" id="KW-0862">Zinc</keyword>
<name>A0A151R037_CAJCA</name>
<feature type="domain" description="MULE transposase" evidence="2">
    <location>
        <begin position="15"/>
        <end position="94"/>
    </location>
</feature>
<dbReference type="STRING" id="3821.A0A151R037"/>
<dbReference type="AlphaFoldDB" id="A0A151R037"/>
<keyword evidence="1" id="KW-0479">Metal-binding</keyword>
<accession>A0A151R037</accession>
<organism evidence="3 4">
    <name type="scientific">Cajanus cajan</name>
    <name type="common">Pigeon pea</name>
    <name type="synonym">Cajanus indicus</name>
    <dbReference type="NCBI Taxonomy" id="3821"/>
    <lineage>
        <taxon>Eukaryota</taxon>
        <taxon>Viridiplantae</taxon>
        <taxon>Streptophyta</taxon>
        <taxon>Embryophyta</taxon>
        <taxon>Tracheophyta</taxon>
        <taxon>Spermatophyta</taxon>
        <taxon>Magnoliopsida</taxon>
        <taxon>eudicotyledons</taxon>
        <taxon>Gunneridae</taxon>
        <taxon>Pentapetalae</taxon>
        <taxon>rosids</taxon>
        <taxon>fabids</taxon>
        <taxon>Fabales</taxon>
        <taxon>Fabaceae</taxon>
        <taxon>Papilionoideae</taxon>
        <taxon>50 kb inversion clade</taxon>
        <taxon>NPAAA clade</taxon>
        <taxon>indigoferoid/millettioid clade</taxon>
        <taxon>Phaseoleae</taxon>
        <taxon>Cajanus</taxon>
    </lineage>
</organism>
<dbReference type="Pfam" id="PF10551">
    <property type="entry name" value="MULE"/>
    <property type="match status" value="1"/>
</dbReference>
<gene>
    <name evidence="3" type="ORF">KK1_043048</name>
</gene>
<dbReference type="Proteomes" id="UP000075243">
    <property type="component" value="Unassembled WGS sequence"/>
</dbReference>
<evidence type="ECO:0000256" key="1">
    <source>
        <dbReference type="RuleBase" id="RU367018"/>
    </source>
</evidence>
<comment type="similarity">
    <text evidence="1">Belongs to the FHY3/FAR1 family.</text>
</comment>
<evidence type="ECO:0000313" key="3">
    <source>
        <dbReference type="EMBL" id="KYP35869.1"/>
    </source>
</evidence>
<dbReference type="PANTHER" id="PTHR31669:SF292">
    <property type="entry name" value="OS02G0262500 PROTEIN"/>
    <property type="match status" value="1"/>
</dbReference>
<dbReference type="InterPro" id="IPR018289">
    <property type="entry name" value="MULE_transposase_dom"/>
</dbReference>
<dbReference type="PANTHER" id="PTHR31669">
    <property type="entry name" value="PROTEIN FAR1-RELATED SEQUENCE 10-RELATED"/>
    <property type="match status" value="1"/>
</dbReference>
<dbReference type="GO" id="GO:0006355">
    <property type="term" value="P:regulation of DNA-templated transcription"/>
    <property type="evidence" value="ECO:0007669"/>
    <property type="project" value="UniProtKB-UniRule"/>
</dbReference>
<dbReference type="GO" id="GO:0008270">
    <property type="term" value="F:zinc ion binding"/>
    <property type="evidence" value="ECO:0007669"/>
    <property type="project" value="UniProtKB-UniRule"/>
</dbReference>
<comment type="subcellular location">
    <subcellularLocation>
        <location evidence="1">Nucleus</location>
    </subcellularLocation>
</comment>
<dbReference type="InterPro" id="IPR031052">
    <property type="entry name" value="FHY3/FAR1"/>
</dbReference>
<dbReference type="Gramene" id="C.cajan_44339.t">
    <property type="protein sequence ID" value="C.cajan_44339.t"/>
    <property type="gene ID" value="C.cajan_44339"/>
</dbReference>
<keyword evidence="1" id="KW-0539">Nucleus</keyword>